<keyword evidence="6" id="KW-0560">Oxidoreductase</keyword>
<evidence type="ECO:0000256" key="13">
    <source>
        <dbReference type="SAM" id="SignalP"/>
    </source>
</evidence>
<organism evidence="14 15">
    <name type="scientific">Sporothrix epigloea</name>
    <dbReference type="NCBI Taxonomy" id="1892477"/>
    <lineage>
        <taxon>Eukaryota</taxon>
        <taxon>Fungi</taxon>
        <taxon>Dikarya</taxon>
        <taxon>Ascomycota</taxon>
        <taxon>Pezizomycotina</taxon>
        <taxon>Sordariomycetes</taxon>
        <taxon>Sordariomycetidae</taxon>
        <taxon>Ophiostomatales</taxon>
        <taxon>Ophiostomataceae</taxon>
        <taxon>Sporothrix</taxon>
    </lineage>
</organism>
<dbReference type="InterPro" id="IPR054497">
    <property type="entry name" value="LPMO_AA14"/>
</dbReference>
<keyword evidence="8" id="KW-0503">Monooxygenase</keyword>
<sequence>MKFALHLLWLAASASAHIASWNKGMYCLGGNETGQDSPNNNKPVAPLYQLEKKEWWMQHHRNCDKMPPPKGEFLELPAGKSFMTELSRNRAFTSFSYNGRLATDWEDGRHHAYPFRGPGNPAQCMDRNPGNQGGEAHTTSLETTGGTAWAISYESDISKVTMENLVVFSVRYYTPLFRKTWYDVPADLPPCPEEGCYCAWLWIPIGCGIPNMYMQNHRCKVTGSTSTKKLGVPKPPVWCKDDPSLCVTGPKQMMAWHQKSGNNVEAPWGQTPTYNQRMGYQDGAQDDIFVDEEKENEKTKGAKKQGKKN</sequence>
<keyword evidence="9" id="KW-1015">Disulfide bond</keyword>
<evidence type="ECO:0008006" key="16">
    <source>
        <dbReference type="Google" id="ProtNLM"/>
    </source>
</evidence>
<evidence type="ECO:0000256" key="9">
    <source>
        <dbReference type="ARBA" id="ARBA00023157"/>
    </source>
</evidence>
<comment type="subcellular location">
    <subcellularLocation>
        <location evidence="2">Secreted</location>
    </subcellularLocation>
</comment>
<evidence type="ECO:0000256" key="11">
    <source>
        <dbReference type="ARBA" id="ARBA00046340"/>
    </source>
</evidence>
<feature type="region of interest" description="Disordered" evidence="12">
    <location>
        <begin position="269"/>
        <end position="309"/>
    </location>
</feature>
<evidence type="ECO:0000256" key="8">
    <source>
        <dbReference type="ARBA" id="ARBA00023033"/>
    </source>
</evidence>
<evidence type="ECO:0000256" key="6">
    <source>
        <dbReference type="ARBA" id="ARBA00023002"/>
    </source>
</evidence>
<reference evidence="14 15" key="1">
    <citation type="submission" date="2024-01" db="EMBL/GenBank/DDBJ databases">
        <authorList>
            <person name="Allen C."/>
            <person name="Tagirdzhanova G."/>
        </authorList>
    </citation>
    <scope>NUCLEOTIDE SEQUENCE [LARGE SCALE GENOMIC DNA]</scope>
    <source>
        <strain evidence="14 15">CBS 119000</strain>
    </source>
</reference>
<keyword evidence="10" id="KW-0325">Glycoprotein</keyword>
<keyword evidence="7" id="KW-0186">Copper</keyword>
<feature type="compositionally biased region" description="Acidic residues" evidence="12">
    <location>
        <begin position="284"/>
        <end position="294"/>
    </location>
</feature>
<keyword evidence="3" id="KW-0964">Secreted</keyword>
<evidence type="ECO:0000256" key="12">
    <source>
        <dbReference type="SAM" id="MobiDB-lite"/>
    </source>
</evidence>
<keyword evidence="15" id="KW-1185">Reference proteome</keyword>
<evidence type="ECO:0000256" key="4">
    <source>
        <dbReference type="ARBA" id="ARBA00022723"/>
    </source>
</evidence>
<comment type="caution">
    <text evidence="14">The sequence shown here is derived from an EMBL/GenBank/DDBJ whole genome shotgun (WGS) entry which is preliminary data.</text>
</comment>
<proteinExistence type="inferred from homology"/>
<evidence type="ECO:0000256" key="3">
    <source>
        <dbReference type="ARBA" id="ARBA00022525"/>
    </source>
</evidence>
<keyword evidence="5 13" id="KW-0732">Signal</keyword>
<evidence type="ECO:0000256" key="2">
    <source>
        <dbReference type="ARBA" id="ARBA00004613"/>
    </source>
</evidence>
<keyword evidence="4" id="KW-0479">Metal-binding</keyword>
<evidence type="ECO:0000256" key="7">
    <source>
        <dbReference type="ARBA" id="ARBA00023008"/>
    </source>
</evidence>
<name>A0ABP0DPP3_9PEZI</name>
<evidence type="ECO:0000256" key="5">
    <source>
        <dbReference type="ARBA" id="ARBA00022729"/>
    </source>
</evidence>
<gene>
    <name evidence="14" type="ORF">SEPCBS119000_004001</name>
</gene>
<feature type="chain" id="PRO_5045238935" description="Proteophosphoglycan ppg4" evidence="13">
    <location>
        <begin position="17"/>
        <end position="309"/>
    </location>
</feature>
<evidence type="ECO:0000313" key="14">
    <source>
        <dbReference type="EMBL" id="CAK7270263.1"/>
    </source>
</evidence>
<accession>A0ABP0DPP3</accession>
<evidence type="ECO:0000313" key="15">
    <source>
        <dbReference type="Proteomes" id="UP001642502"/>
    </source>
</evidence>
<dbReference type="EMBL" id="CAWUON010000056">
    <property type="protein sequence ID" value="CAK7270263.1"/>
    <property type="molecule type" value="Genomic_DNA"/>
</dbReference>
<feature type="signal peptide" evidence="13">
    <location>
        <begin position="1"/>
        <end position="16"/>
    </location>
</feature>
<comment type="similarity">
    <text evidence="11">Belongs to the polysaccharide monooxygenase AA14 family.</text>
</comment>
<protein>
    <recommendedName>
        <fullName evidence="16">Proteophosphoglycan ppg4</fullName>
    </recommendedName>
</protein>
<dbReference type="Proteomes" id="UP001642502">
    <property type="component" value="Unassembled WGS sequence"/>
</dbReference>
<evidence type="ECO:0000256" key="1">
    <source>
        <dbReference type="ARBA" id="ARBA00001973"/>
    </source>
</evidence>
<evidence type="ECO:0000256" key="10">
    <source>
        <dbReference type="ARBA" id="ARBA00023180"/>
    </source>
</evidence>
<comment type="cofactor">
    <cofactor evidence="1">
        <name>Cu(2+)</name>
        <dbReference type="ChEBI" id="CHEBI:29036"/>
    </cofactor>
</comment>
<dbReference type="Pfam" id="PF22810">
    <property type="entry name" value="LPMO_AA14"/>
    <property type="match status" value="1"/>
</dbReference>